<name>A0A4C1ZY70_EUMVA</name>
<organism evidence="1 2">
    <name type="scientific">Eumeta variegata</name>
    <name type="common">Bagworm moth</name>
    <name type="synonym">Eumeta japonica</name>
    <dbReference type="NCBI Taxonomy" id="151549"/>
    <lineage>
        <taxon>Eukaryota</taxon>
        <taxon>Metazoa</taxon>
        <taxon>Ecdysozoa</taxon>
        <taxon>Arthropoda</taxon>
        <taxon>Hexapoda</taxon>
        <taxon>Insecta</taxon>
        <taxon>Pterygota</taxon>
        <taxon>Neoptera</taxon>
        <taxon>Endopterygota</taxon>
        <taxon>Lepidoptera</taxon>
        <taxon>Glossata</taxon>
        <taxon>Ditrysia</taxon>
        <taxon>Tineoidea</taxon>
        <taxon>Psychidae</taxon>
        <taxon>Oiketicinae</taxon>
        <taxon>Eumeta</taxon>
    </lineage>
</organism>
<gene>
    <name evidence="1" type="ORF">EVAR_59378_1</name>
</gene>
<proteinExistence type="predicted"/>
<sequence>MEVAGPNMRECSVVLRRCDLLGRGGATRGGTGAPTMPHEVVASGASYTTDHVRCGQGTGSGPLVQWVLVKSIIIVQLAHKNSISVPVVPPLRLVAFGLVPWTTHLV</sequence>
<protein>
    <submittedName>
        <fullName evidence="1">Uncharacterized protein</fullName>
    </submittedName>
</protein>
<keyword evidence="2" id="KW-1185">Reference proteome</keyword>
<evidence type="ECO:0000313" key="2">
    <source>
        <dbReference type="Proteomes" id="UP000299102"/>
    </source>
</evidence>
<comment type="caution">
    <text evidence="1">The sequence shown here is derived from an EMBL/GenBank/DDBJ whole genome shotgun (WGS) entry which is preliminary data.</text>
</comment>
<dbReference type="AlphaFoldDB" id="A0A4C1ZY70"/>
<dbReference type="EMBL" id="BGZK01002228">
    <property type="protein sequence ID" value="GBP91984.1"/>
    <property type="molecule type" value="Genomic_DNA"/>
</dbReference>
<reference evidence="1 2" key="1">
    <citation type="journal article" date="2019" name="Commun. Biol.">
        <title>The bagworm genome reveals a unique fibroin gene that provides high tensile strength.</title>
        <authorList>
            <person name="Kono N."/>
            <person name="Nakamura H."/>
            <person name="Ohtoshi R."/>
            <person name="Tomita M."/>
            <person name="Numata K."/>
            <person name="Arakawa K."/>
        </authorList>
    </citation>
    <scope>NUCLEOTIDE SEQUENCE [LARGE SCALE GENOMIC DNA]</scope>
</reference>
<accession>A0A4C1ZY70</accession>
<dbReference type="Proteomes" id="UP000299102">
    <property type="component" value="Unassembled WGS sequence"/>
</dbReference>
<evidence type="ECO:0000313" key="1">
    <source>
        <dbReference type="EMBL" id="GBP91984.1"/>
    </source>
</evidence>